<gene>
    <name evidence="1" type="ORF">LARSCL_LOCUS7509</name>
</gene>
<name>A0AAV1ZVI2_9ARAC</name>
<dbReference type="AlphaFoldDB" id="A0AAV1ZVI2"/>
<comment type="caution">
    <text evidence="1">The sequence shown here is derived from an EMBL/GenBank/DDBJ whole genome shotgun (WGS) entry which is preliminary data.</text>
</comment>
<reference evidence="1 2" key="1">
    <citation type="submission" date="2024-04" db="EMBL/GenBank/DDBJ databases">
        <authorList>
            <person name="Rising A."/>
            <person name="Reimegard J."/>
            <person name="Sonavane S."/>
            <person name="Akerstrom W."/>
            <person name="Nylinder S."/>
            <person name="Hedman E."/>
            <person name="Kallberg Y."/>
        </authorList>
    </citation>
    <scope>NUCLEOTIDE SEQUENCE [LARGE SCALE GENOMIC DNA]</scope>
</reference>
<sequence length="118" mass="13056">MAENSGLTILSGFVTVLRFRQHYASLKRSFGKKSDGLRSSKYGNQLILVVASIVQHKTAYFGELYVPCHVFSRSCGVQPSPCPTCHVTLDPLWSSGSATIIFVHWESKELLPYCSCAL</sequence>
<evidence type="ECO:0000313" key="1">
    <source>
        <dbReference type="EMBL" id="CAL1274522.1"/>
    </source>
</evidence>
<proteinExistence type="predicted"/>
<evidence type="ECO:0000313" key="2">
    <source>
        <dbReference type="Proteomes" id="UP001497382"/>
    </source>
</evidence>
<dbReference type="Proteomes" id="UP001497382">
    <property type="component" value="Unassembled WGS sequence"/>
</dbReference>
<accession>A0AAV1ZVI2</accession>
<organism evidence="1 2">
    <name type="scientific">Larinioides sclopetarius</name>
    <dbReference type="NCBI Taxonomy" id="280406"/>
    <lineage>
        <taxon>Eukaryota</taxon>
        <taxon>Metazoa</taxon>
        <taxon>Ecdysozoa</taxon>
        <taxon>Arthropoda</taxon>
        <taxon>Chelicerata</taxon>
        <taxon>Arachnida</taxon>
        <taxon>Araneae</taxon>
        <taxon>Araneomorphae</taxon>
        <taxon>Entelegynae</taxon>
        <taxon>Araneoidea</taxon>
        <taxon>Araneidae</taxon>
        <taxon>Larinioides</taxon>
    </lineage>
</organism>
<protein>
    <submittedName>
        <fullName evidence="1">Uncharacterized protein</fullName>
    </submittedName>
</protein>
<dbReference type="EMBL" id="CAXIEN010000077">
    <property type="protein sequence ID" value="CAL1274522.1"/>
    <property type="molecule type" value="Genomic_DNA"/>
</dbReference>
<keyword evidence="2" id="KW-1185">Reference proteome</keyword>